<evidence type="ECO:0000313" key="1">
    <source>
        <dbReference type="EMBL" id="CAG2256716.1"/>
    </source>
</evidence>
<accession>A0A8S3VFE7</accession>
<gene>
    <name evidence="1" type="ORF">MEDL_68038</name>
</gene>
<sequence length="658" mass="74597">MECSFFPKFVECDELIQPLPKHSADQIFIILSENGLKPSLALSHQYSICTSHLNYFLKNNSKCARRRLCQIPRLLSAHRDIDHTQDSGLQSLPHRTSLKLASRGLKEKDVLHLINQTGISLPVHIAANSEVGDHCMMYALSDSIHPQFAHPCQHQHNLVCVSCEQLKDATLSIQKLVECTNIVGENEKLNDMSFKIKQSIQSINNLKRHIVRCKNQDKAKSKLFETMSQDEVFLVSDWSMKYLPRKYREDQSDWFAKRGLPWHITMAFRKSDEVIESLGFVHIFQSQIAQDSLTTAAIIIDVINCIQTMKGSNLSFHLWSDNAGCYKSSEMMALLYANGNIASYDFCESQNGKGPCDRTGATLKSAIRRFINQGNDVLTAFAMKKGIETTMKKVKYRVSVVEYNPPKKTAFKGIPAIGSYSNFQFEEQGIRVWKAHGVGPEPDQIGFHPIIGSKHSTDLREKSNQQDETETQALFTCTNDGCLASFDNDEALTNHIIVGKCCLELDQKSSINSDVTKHIYLQKIAECSIIQTAVCLSAETKQLEPSNNQENQLPSGWALKDERKCKRFNDNQKNYLTEKFNVGLTTGRKEDPFIVSEAMLNEKNTDGTRRFTYNEILSVQQITSFFSRMNKKGKCLEDSDAIRESEICKLRNQILEND</sequence>
<evidence type="ECO:0008006" key="3">
    <source>
        <dbReference type="Google" id="ProtNLM"/>
    </source>
</evidence>
<dbReference type="PANTHER" id="PTHR33845">
    <property type="entry name" value="C2H2-TYPE DOMAIN-CONTAINING PROTEIN"/>
    <property type="match status" value="1"/>
</dbReference>
<dbReference type="PANTHER" id="PTHR33845:SF1">
    <property type="entry name" value="C2H2-TYPE DOMAIN-CONTAINING PROTEIN"/>
    <property type="match status" value="1"/>
</dbReference>
<comment type="caution">
    <text evidence="1">The sequence shown here is derived from an EMBL/GenBank/DDBJ whole genome shotgun (WGS) entry which is preliminary data.</text>
</comment>
<name>A0A8S3VFE7_MYTED</name>
<dbReference type="EMBL" id="CAJPWZ010003314">
    <property type="protein sequence ID" value="CAG2256716.1"/>
    <property type="molecule type" value="Genomic_DNA"/>
</dbReference>
<dbReference type="OrthoDB" id="5979731at2759"/>
<organism evidence="1 2">
    <name type="scientific">Mytilus edulis</name>
    <name type="common">Blue mussel</name>
    <dbReference type="NCBI Taxonomy" id="6550"/>
    <lineage>
        <taxon>Eukaryota</taxon>
        <taxon>Metazoa</taxon>
        <taxon>Spiralia</taxon>
        <taxon>Lophotrochozoa</taxon>
        <taxon>Mollusca</taxon>
        <taxon>Bivalvia</taxon>
        <taxon>Autobranchia</taxon>
        <taxon>Pteriomorphia</taxon>
        <taxon>Mytilida</taxon>
        <taxon>Mytiloidea</taxon>
        <taxon>Mytilidae</taxon>
        <taxon>Mytilinae</taxon>
        <taxon>Mytilus</taxon>
    </lineage>
</organism>
<proteinExistence type="predicted"/>
<keyword evidence="2" id="KW-1185">Reference proteome</keyword>
<reference evidence="1" key="1">
    <citation type="submission" date="2021-03" db="EMBL/GenBank/DDBJ databases">
        <authorList>
            <person name="Bekaert M."/>
        </authorList>
    </citation>
    <scope>NUCLEOTIDE SEQUENCE</scope>
</reference>
<protein>
    <recommendedName>
        <fullName evidence="3">C2H2-type domain-containing protein</fullName>
    </recommendedName>
</protein>
<evidence type="ECO:0000313" key="2">
    <source>
        <dbReference type="Proteomes" id="UP000683360"/>
    </source>
</evidence>
<dbReference type="Proteomes" id="UP000683360">
    <property type="component" value="Unassembled WGS sequence"/>
</dbReference>
<dbReference type="AlphaFoldDB" id="A0A8S3VFE7"/>